<dbReference type="InterPro" id="IPR021812">
    <property type="entry name" value="DUF3391"/>
</dbReference>
<accession>A0ABT0D4T5</accession>
<dbReference type="EMBL" id="JALAYX010000005">
    <property type="protein sequence ID" value="MCJ8240314.1"/>
    <property type="molecule type" value="Genomic_DNA"/>
</dbReference>
<dbReference type="RefSeq" id="WP_245137660.1">
    <property type="nucleotide sequence ID" value="NZ_CP128477.1"/>
</dbReference>
<dbReference type="InterPro" id="IPR006675">
    <property type="entry name" value="HDIG_dom"/>
</dbReference>
<name>A0ABT0D4T5_9HYPH</name>
<dbReference type="SUPFAM" id="SSF109604">
    <property type="entry name" value="HD-domain/PDEase-like"/>
    <property type="match status" value="1"/>
</dbReference>
<dbReference type="Gene3D" id="1.10.3210.10">
    <property type="entry name" value="Hypothetical protein af1432"/>
    <property type="match status" value="1"/>
</dbReference>
<dbReference type="Pfam" id="PF13487">
    <property type="entry name" value="HD_5"/>
    <property type="match status" value="1"/>
</dbReference>
<organism evidence="2 3">
    <name type="scientific">Peteryoungia algae</name>
    <dbReference type="NCBI Taxonomy" id="2919917"/>
    <lineage>
        <taxon>Bacteria</taxon>
        <taxon>Pseudomonadati</taxon>
        <taxon>Pseudomonadota</taxon>
        <taxon>Alphaproteobacteria</taxon>
        <taxon>Hyphomicrobiales</taxon>
        <taxon>Rhizobiaceae</taxon>
        <taxon>Peteryoungia</taxon>
    </lineage>
</organism>
<dbReference type="PANTHER" id="PTHR43155:SF2">
    <property type="entry name" value="CYCLIC DI-GMP PHOSPHODIESTERASE PA4108"/>
    <property type="match status" value="1"/>
</dbReference>
<feature type="domain" description="HD-GYP" evidence="1">
    <location>
        <begin position="120"/>
        <end position="309"/>
    </location>
</feature>
<dbReference type="SMART" id="SM00471">
    <property type="entry name" value="HDc"/>
    <property type="match status" value="1"/>
</dbReference>
<sequence length="309" mass="33863">MLVKVAKDRIRKGMFVESVACPSLEFARRRFLVKTDAELAAIRATSALDVSINVQLGLDPDGRRPKTGKSTPPADMVRIEAVRSETSQSAMALRASLGSLAVGGSLDMADLSQAAEINAGIWSDNTVIALEVTRLKSKDETTYVHSLAVSGLMTLLARSLGMDEETTGILGVAGMLHDIGKLLIPNEILTKPGKLTDQERRLIRNHPEAGYHLLRSHPDLPPVVLDICRLHHEALDGSGYPLGLKKEDLSLPVRLSTVCDVFEALTAVRPYKRPWTSTEALDWMFERPQIFDRKLVIRLGSVLTDAPLQ</sequence>
<dbReference type="Pfam" id="PF11871">
    <property type="entry name" value="DUF3391"/>
    <property type="match status" value="1"/>
</dbReference>
<reference evidence="2 3" key="1">
    <citation type="submission" date="2022-03" db="EMBL/GenBank/DDBJ databases">
        <title>Rhizobium SSM4.3 sp. nov., isolated from Sediment (Gouqi Island).</title>
        <authorList>
            <person name="Chen G."/>
        </authorList>
    </citation>
    <scope>NUCLEOTIDE SEQUENCE [LARGE SCALE GENOMIC DNA]</scope>
    <source>
        <strain evidence="2 3">SSM4.3</strain>
        <plasmid evidence="2">unnamed</plasmid>
    </source>
</reference>
<dbReference type="InterPro" id="IPR037522">
    <property type="entry name" value="HD_GYP_dom"/>
</dbReference>
<comment type="caution">
    <text evidence="2">The sequence shown here is derived from an EMBL/GenBank/DDBJ whole genome shotgun (WGS) entry which is preliminary data.</text>
</comment>
<geneLocation type="plasmid" evidence="2">
    <name>unnamed</name>
</geneLocation>
<evidence type="ECO:0000259" key="1">
    <source>
        <dbReference type="PROSITE" id="PS51832"/>
    </source>
</evidence>
<gene>
    <name evidence="2" type="ORF">MKJ03_18430</name>
</gene>
<proteinExistence type="predicted"/>
<dbReference type="InterPro" id="IPR003607">
    <property type="entry name" value="HD/PDEase_dom"/>
</dbReference>
<dbReference type="PANTHER" id="PTHR43155">
    <property type="entry name" value="CYCLIC DI-GMP PHOSPHODIESTERASE PA4108-RELATED"/>
    <property type="match status" value="1"/>
</dbReference>
<keyword evidence="2" id="KW-0614">Plasmid</keyword>
<dbReference type="Proteomes" id="UP001522662">
    <property type="component" value="Unassembled WGS sequence"/>
</dbReference>
<keyword evidence="3" id="KW-1185">Reference proteome</keyword>
<dbReference type="PROSITE" id="PS51832">
    <property type="entry name" value="HD_GYP"/>
    <property type="match status" value="1"/>
</dbReference>
<dbReference type="CDD" id="cd00077">
    <property type="entry name" value="HDc"/>
    <property type="match status" value="1"/>
</dbReference>
<evidence type="ECO:0000313" key="2">
    <source>
        <dbReference type="EMBL" id="MCJ8240314.1"/>
    </source>
</evidence>
<evidence type="ECO:0000313" key="3">
    <source>
        <dbReference type="Proteomes" id="UP001522662"/>
    </source>
</evidence>
<dbReference type="NCBIfam" id="TIGR00277">
    <property type="entry name" value="HDIG"/>
    <property type="match status" value="1"/>
</dbReference>
<protein>
    <submittedName>
        <fullName evidence="2">HD-GYP domain-containing protein</fullName>
    </submittedName>
</protein>